<accession>A0A098VQI2</accession>
<dbReference type="GeneID" id="25259855"/>
<evidence type="ECO:0000256" key="1">
    <source>
        <dbReference type="ARBA" id="ARBA00006271"/>
    </source>
</evidence>
<dbReference type="PANTHER" id="PTHR11361">
    <property type="entry name" value="DNA MISMATCH REPAIR PROTEIN MUTS FAMILY MEMBER"/>
    <property type="match status" value="1"/>
</dbReference>
<proteinExistence type="inferred from homology"/>
<dbReference type="InterPro" id="IPR007860">
    <property type="entry name" value="DNA_mmatch_repair_MutS_con_dom"/>
</dbReference>
<name>A0A098VQI2_9MICR</name>
<evidence type="ECO:0000256" key="7">
    <source>
        <dbReference type="PIRNR" id="PIRNR037677"/>
    </source>
</evidence>
<dbReference type="InterPro" id="IPR036187">
    <property type="entry name" value="DNA_mismatch_repair_MutS_sf"/>
</dbReference>
<keyword evidence="5 7" id="KW-0238">DNA-binding</keyword>
<dbReference type="Proteomes" id="UP000029725">
    <property type="component" value="Unassembled WGS sequence"/>
</dbReference>
<dbReference type="GO" id="GO:0140664">
    <property type="term" value="F:ATP-dependent DNA damage sensor activity"/>
    <property type="evidence" value="ECO:0007669"/>
    <property type="project" value="InterPro"/>
</dbReference>
<dbReference type="PANTHER" id="PTHR11361:SF34">
    <property type="entry name" value="DNA MISMATCH REPAIR PROTEIN MSH1, MITOCHONDRIAL"/>
    <property type="match status" value="1"/>
</dbReference>
<dbReference type="VEuPathDB" id="MicrosporidiaDB:DI09_3p540"/>
<dbReference type="GO" id="GO:0006298">
    <property type="term" value="P:mismatch repair"/>
    <property type="evidence" value="ECO:0007669"/>
    <property type="project" value="InterPro"/>
</dbReference>
<dbReference type="HOGENOM" id="CLU_002472_4_0_1"/>
<dbReference type="NCBIfam" id="NF003810">
    <property type="entry name" value="PRK05399.1"/>
    <property type="match status" value="1"/>
</dbReference>
<dbReference type="OrthoDB" id="10252754at2759"/>
<comment type="function">
    <text evidence="7">Component of the post-replicative DNA mismatch repair system (MMR).</text>
</comment>
<dbReference type="SUPFAM" id="SSF48334">
    <property type="entry name" value="DNA repair protein MutS, domain III"/>
    <property type="match status" value="1"/>
</dbReference>
<feature type="region of interest" description="Disordered" evidence="8">
    <location>
        <begin position="948"/>
        <end position="979"/>
    </location>
</feature>
<dbReference type="InterPro" id="IPR007695">
    <property type="entry name" value="DNA_mismatch_repair_MutS-lik_N"/>
</dbReference>
<dbReference type="Pfam" id="PF05192">
    <property type="entry name" value="MutS_III"/>
    <property type="match status" value="1"/>
</dbReference>
<evidence type="ECO:0000256" key="4">
    <source>
        <dbReference type="ARBA" id="ARBA00022840"/>
    </source>
</evidence>
<dbReference type="PROSITE" id="PS00486">
    <property type="entry name" value="DNA_MISMATCH_REPAIR_2"/>
    <property type="match status" value="1"/>
</dbReference>
<evidence type="ECO:0000259" key="9">
    <source>
        <dbReference type="PROSITE" id="PS00486"/>
    </source>
</evidence>
<dbReference type="InterPro" id="IPR017261">
    <property type="entry name" value="DNA_mismatch_repair_MutS/MSH"/>
</dbReference>
<evidence type="ECO:0000256" key="2">
    <source>
        <dbReference type="ARBA" id="ARBA00022741"/>
    </source>
</evidence>
<dbReference type="InterPro" id="IPR016151">
    <property type="entry name" value="DNA_mismatch_repair_MutS_N"/>
</dbReference>
<evidence type="ECO:0000256" key="5">
    <source>
        <dbReference type="ARBA" id="ARBA00023125"/>
    </source>
</evidence>
<keyword evidence="11" id="KW-1185">Reference proteome</keyword>
<feature type="region of interest" description="Disordered" evidence="8">
    <location>
        <begin position="49"/>
        <end position="72"/>
    </location>
</feature>
<dbReference type="Gene3D" id="3.40.50.300">
    <property type="entry name" value="P-loop containing nucleotide triphosphate hydrolases"/>
    <property type="match status" value="1"/>
</dbReference>
<dbReference type="RefSeq" id="XP_013237719.1">
    <property type="nucleotide sequence ID" value="XM_013382265.1"/>
</dbReference>
<protein>
    <recommendedName>
        <fullName evidence="7">DNA mismatch repair protein</fullName>
    </recommendedName>
</protein>
<dbReference type="SUPFAM" id="SSF52540">
    <property type="entry name" value="P-loop containing nucleoside triphosphate hydrolases"/>
    <property type="match status" value="1"/>
</dbReference>
<dbReference type="Gene3D" id="3.30.420.110">
    <property type="entry name" value="MutS, connector domain"/>
    <property type="match status" value="1"/>
</dbReference>
<dbReference type="Pfam" id="PF01624">
    <property type="entry name" value="MutS_I"/>
    <property type="match status" value="2"/>
</dbReference>
<dbReference type="GO" id="GO:0043504">
    <property type="term" value="P:mitochondrial DNA repair"/>
    <property type="evidence" value="ECO:0007669"/>
    <property type="project" value="TreeGrafter"/>
</dbReference>
<dbReference type="Gene3D" id="1.10.1420.10">
    <property type="match status" value="2"/>
</dbReference>
<evidence type="ECO:0000313" key="11">
    <source>
        <dbReference type="Proteomes" id="UP000029725"/>
    </source>
</evidence>
<dbReference type="EMBL" id="JMKJ01000333">
    <property type="protein sequence ID" value="KGG51292.1"/>
    <property type="molecule type" value="Genomic_DNA"/>
</dbReference>
<evidence type="ECO:0000313" key="10">
    <source>
        <dbReference type="EMBL" id="KGG51292.1"/>
    </source>
</evidence>
<keyword evidence="4 7" id="KW-0067">ATP-binding</keyword>
<dbReference type="GO" id="GO:0005524">
    <property type="term" value="F:ATP binding"/>
    <property type="evidence" value="ECO:0007669"/>
    <property type="project" value="UniProtKB-UniRule"/>
</dbReference>
<reference evidence="10 11" key="1">
    <citation type="submission" date="2014-04" db="EMBL/GenBank/DDBJ databases">
        <title>A new species of microsporidia sheds light on the evolution of extreme parasitism.</title>
        <authorList>
            <person name="Haag K.L."/>
            <person name="James T.Y."/>
            <person name="Larsson R."/>
            <person name="Schaer T.M."/>
            <person name="Refardt D."/>
            <person name="Pombert J.-F."/>
            <person name="Ebert D."/>
        </authorList>
    </citation>
    <scope>NUCLEOTIDE SEQUENCE [LARGE SCALE GENOMIC DNA]</scope>
    <source>
        <strain evidence="10 11">UGP3</strain>
        <tissue evidence="10">Spores</tissue>
    </source>
</reference>
<evidence type="ECO:0000256" key="3">
    <source>
        <dbReference type="ARBA" id="ARBA00022763"/>
    </source>
</evidence>
<dbReference type="InterPro" id="IPR036678">
    <property type="entry name" value="MutS_con_dom_sf"/>
</dbReference>
<comment type="similarity">
    <text evidence="1 7">Belongs to the DNA mismatch repair MutS family.</text>
</comment>
<dbReference type="Gene3D" id="3.40.1170.10">
    <property type="entry name" value="DNA repair protein MutS, domain I"/>
    <property type="match status" value="1"/>
</dbReference>
<dbReference type="PIRSF" id="PIRSF037677">
    <property type="entry name" value="DNA_mis_repair_Msh6"/>
    <property type="match status" value="1"/>
</dbReference>
<dbReference type="GO" id="GO:0005634">
    <property type="term" value="C:nucleus"/>
    <property type="evidence" value="ECO:0007669"/>
    <property type="project" value="TreeGrafter"/>
</dbReference>
<feature type="domain" description="DNA mismatch repair proteins mutS family" evidence="9">
    <location>
        <begin position="862"/>
        <end position="878"/>
    </location>
</feature>
<comment type="caution">
    <text evidence="10">The sequence shown here is derived from an EMBL/GenBank/DDBJ whole genome shotgun (WGS) entry which is preliminary data.</text>
</comment>
<dbReference type="InterPro" id="IPR007696">
    <property type="entry name" value="DNA_mismatch_repair_MutS_core"/>
</dbReference>
<dbReference type="InterPro" id="IPR045076">
    <property type="entry name" value="MutS"/>
</dbReference>
<gene>
    <name evidence="10" type="ORF">DI09_3p540</name>
</gene>
<keyword evidence="6 7" id="KW-0234">DNA repair</keyword>
<organism evidence="10 11">
    <name type="scientific">Mitosporidium daphniae</name>
    <dbReference type="NCBI Taxonomy" id="1485682"/>
    <lineage>
        <taxon>Eukaryota</taxon>
        <taxon>Fungi</taxon>
        <taxon>Fungi incertae sedis</taxon>
        <taxon>Microsporidia</taxon>
        <taxon>Mitosporidium</taxon>
    </lineage>
</organism>
<dbReference type="GO" id="GO:0005739">
    <property type="term" value="C:mitochondrion"/>
    <property type="evidence" value="ECO:0007669"/>
    <property type="project" value="TreeGrafter"/>
</dbReference>
<keyword evidence="3 7" id="KW-0227">DNA damage</keyword>
<dbReference type="Pfam" id="PF00488">
    <property type="entry name" value="MutS_V"/>
    <property type="match status" value="1"/>
</dbReference>
<sequence>MIALFALKRGWLGHHLHRALCPLSSFRILTRAFSAYYARIASRTLEPEGEDCNESITKGIHGSEEPAKTASNAEGAQSGVIYHYFELKEKYPLSEYDFLLSSCSSYLLLYQIGEFYEFYGPDALVASRVLGLGLTTKKIPSYFGRNLFQRFPKSGCQAADDSGRSKPSLPVLYFTGIPVASFQAGSHMRKLVTENTYKLVICDQFPSTDPSSGRNFERKISRIITPGTLSEDSVLSASNNNFLLAISGELRSDTSMTPSPLDESSFPVAGRMGLAWIDISTGDISFASTTLESIEQYLVKLSPTEILVSQQYSAIITEIAERVSRCKGGNPICITLRLLNLSPNARLIVKRFSPATREEELALTSLVEYVQETQVESATTLFNSMAAKHFQSRSPPLTIDSQAFRALEILTGSRTGTEKGSLFGTLNMAQTPMGARLLSQWLQAPLTDVSTIRDRLDGVEFFFKDLQLVDNIRGYLKELTDLERHLNTIILRRDAYGSLRHLSSIRKSLICAKEVLDCCAILSATGIEILAKAMDGLSAGVNTNLCAFLGEIIVDDPPHRLSEGNFISISYRSRSAHWRRTIGHLQVKMHSIRVNFANVAFIDYFWTSFTVYQRYVGVSALKIIEYRNNYMLVEVPLRDGPLTEPIFVQETKTAQYFRYQTAELNALCSFSETHQEESLKLEMDIYKKICEQMITHAPAIRALAKAFAILDLLTTMARVATIRGYVRPDINEGYARTGLSIFGGRHPVVELGLTHTGIQFVKNDCILAQEEKDNLTSTKGARFALITGPNMGGKSTFLRQTALIVLMAQCGFFVPADSARIGITDAIFTRIGSSDSLTTNESTFMLEMKETAAILKHATKRSLVIVDEIGRGTSPSEGKAIARAVAQYLIDMNRSRVLFATHFYAELVDGISGPFFPPKAHGKESGEAQIDFVDQNNGMVNSGIMADHEMTPDGSRKALGPNSSPLGHKSTLHRRNSAAGSTSSPIVFWKTSAITNEFTKSVIFLHHIVPGLASTSNSVQVARLAGIPESILRNIESDIPEHKQTEDLVEKEGLAQKKGLAERNILCELQKCDLDAISARSALQLLFEWRRRLDGQYGPQN</sequence>
<dbReference type="SUPFAM" id="SSF55271">
    <property type="entry name" value="DNA repair protein MutS, domain I"/>
    <property type="match status" value="1"/>
</dbReference>
<dbReference type="AlphaFoldDB" id="A0A098VQI2"/>
<dbReference type="SMART" id="SM00533">
    <property type="entry name" value="MUTSd"/>
    <property type="match status" value="1"/>
</dbReference>
<dbReference type="GO" id="GO:0030983">
    <property type="term" value="F:mismatched DNA binding"/>
    <property type="evidence" value="ECO:0007669"/>
    <property type="project" value="UniProtKB-UniRule"/>
</dbReference>
<evidence type="ECO:0000256" key="8">
    <source>
        <dbReference type="SAM" id="MobiDB-lite"/>
    </source>
</evidence>
<dbReference type="InterPro" id="IPR000432">
    <property type="entry name" value="DNA_mismatch_repair_MutS_C"/>
</dbReference>
<dbReference type="InterPro" id="IPR027417">
    <property type="entry name" value="P-loop_NTPase"/>
</dbReference>
<dbReference type="SUPFAM" id="SSF53150">
    <property type="entry name" value="DNA repair protein MutS, domain II"/>
    <property type="match status" value="1"/>
</dbReference>
<evidence type="ECO:0000256" key="6">
    <source>
        <dbReference type="ARBA" id="ARBA00023204"/>
    </source>
</evidence>
<keyword evidence="2 7" id="KW-0547">Nucleotide-binding</keyword>
<dbReference type="SMART" id="SM00534">
    <property type="entry name" value="MUTSac"/>
    <property type="match status" value="1"/>
</dbReference>
<dbReference type="Pfam" id="PF05188">
    <property type="entry name" value="MutS_II"/>
    <property type="match status" value="1"/>
</dbReference>